<evidence type="ECO:0000313" key="2">
    <source>
        <dbReference type="EMBL" id="MDN7123454.1"/>
    </source>
</evidence>
<gene>
    <name evidence="2" type="ORF">J6I90_00995</name>
    <name evidence="3" type="ORF">J6I92_02910</name>
</gene>
<proteinExistence type="predicted"/>
<dbReference type="RefSeq" id="WP_301773799.1">
    <property type="nucleotide sequence ID" value="NZ_JAGGJB010000001.1"/>
</dbReference>
<sequence length="112" mass="12511">MSINDISSNSDYAEEAFTFAEVSELSGDVLLEFGAPWCGHCKAAAPAITEVVSEHPELRHIKIYDGKGKRLGRAFKVKLWPTLILLRDGKEVDRVVRPLRADEVRQLMSNLS</sequence>
<evidence type="ECO:0000313" key="4">
    <source>
        <dbReference type="Proteomes" id="UP001169491"/>
    </source>
</evidence>
<dbReference type="AlphaFoldDB" id="A0AAW7QYS6"/>
<organism evidence="2 5">
    <name type="scientific">Pseudidiomarina terrestris</name>
    <dbReference type="NCBI Taxonomy" id="2820060"/>
    <lineage>
        <taxon>Bacteria</taxon>
        <taxon>Pseudomonadati</taxon>
        <taxon>Pseudomonadota</taxon>
        <taxon>Gammaproteobacteria</taxon>
        <taxon>Alteromonadales</taxon>
        <taxon>Idiomarinaceae</taxon>
        <taxon>Pseudidiomarina</taxon>
    </lineage>
</organism>
<evidence type="ECO:0000313" key="3">
    <source>
        <dbReference type="EMBL" id="MDN7128821.1"/>
    </source>
</evidence>
<dbReference type="PRINTS" id="PR00421">
    <property type="entry name" value="THIOREDOXIN"/>
</dbReference>
<evidence type="ECO:0000259" key="1">
    <source>
        <dbReference type="PROSITE" id="PS51352"/>
    </source>
</evidence>
<dbReference type="InterPro" id="IPR013766">
    <property type="entry name" value="Thioredoxin_domain"/>
</dbReference>
<accession>A0AAW7QYS6</accession>
<dbReference type="EMBL" id="JAGGJC010000001">
    <property type="protein sequence ID" value="MDN7128821.1"/>
    <property type="molecule type" value="Genomic_DNA"/>
</dbReference>
<dbReference type="InterPro" id="IPR036249">
    <property type="entry name" value="Thioredoxin-like_sf"/>
</dbReference>
<dbReference type="Pfam" id="PF00085">
    <property type="entry name" value="Thioredoxin"/>
    <property type="match status" value="1"/>
</dbReference>
<reference evidence="4 5" key="1">
    <citation type="submission" date="2021-03" db="EMBL/GenBank/DDBJ databases">
        <title>Pseudidiomarina terrestris, a new bacterium isolated from saline soil.</title>
        <authorList>
            <person name="Galisteo C."/>
            <person name="De La Haba R."/>
            <person name="Sanchez-Porro C."/>
            <person name="Ventosa A."/>
        </authorList>
    </citation>
    <scope>NUCLEOTIDE SEQUENCE [LARGE SCALE GENOMIC DNA]</scope>
    <source>
        <strain evidence="2 5">1APP75-32.1</strain>
        <strain evidence="4">1APR75-15</strain>
        <strain evidence="3">1ASR75-15</strain>
    </source>
</reference>
<dbReference type="PROSITE" id="PS51352">
    <property type="entry name" value="THIOREDOXIN_2"/>
    <property type="match status" value="1"/>
</dbReference>
<keyword evidence="4" id="KW-1185">Reference proteome</keyword>
<dbReference type="SUPFAM" id="SSF52833">
    <property type="entry name" value="Thioredoxin-like"/>
    <property type="match status" value="1"/>
</dbReference>
<dbReference type="Proteomes" id="UP001169492">
    <property type="component" value="Unassembled WGS sequence"/>
</dbReference>
<dbReference type="GO" id="GO:0005737">
    <property type="term" value="C:cytoplasm"/>
    <property type="evidence" value="ECO:0007669"/>
    <property type="project" value="TreeGrafter"/>
</dbReference>
<comment type="caution">
    <text evidence="2">The sequence shown here is derived from an EMBL/GenBank/DDBJ whole genome shotgun (WGS) entry which is preliminary data.</text>
</comment>
<dbReference type="GO" id="GO:0015035">
    <property type="term" value="F:protein-disulfide reductase activity"/>
    <property type="evidence" value="ECO:0007669"/>
    <property type="project" value="TreeGrafter"/>
</dbReference>
<dbReference type="PANTHER" id="PTHR45663:SF11">
    <property type="entry name" value="GEO12009P1"/>
    <property type="match status" value="1"/>
</dbReference>
<dbReference type="EMBL" id="JAGGJB010000001">
    <property type="protein sequence ID" value="MDN7123454.1"/>
    <property type="molecule type" value="Genomic_DNA"/>
</dbReference>
<name>A0AAW7QYS6_9GAMM</name>
<protein>
    <submittedName>
        <fullName evidence="2">Thioredoxin family protein</fullName>
    </submittedName>
</protein>
<dbReference type="CDD" id="cd02947">
    <property type="entry name" value="TRX_family"/>
    <property type="match status" value="1"/>
</dbReference>
<dbReference type="Gene3D" id="3.40.30.10">
    <property type="entry name" value="Glutaredoxin"/>
    <property type="match status" value="1"/>
</dbReference>
<dbReference type="PANTHER" id="PTHR45663">
    <property type="entry name" value="GEO12009P1"/>
    <property type="match status" value="1"/>
</dbReference>
<dbReference type="Proteomes" id="UP001169491">
    <property type="component" value="Unassembled WGS sequence"/>
</dbReference>
<feature type="domain" description="Thioredoxin" evidence="1">
    <location>
        <begin position="1"/>
        <end position="112"/>
    </location>
</feature>
<evidence type="ECO:0000313" key="5">
    <source>
        <dbReference type="Proteomes" id="UP001169492"/>
    </source>
</evidence>